<accession>A0A3P5YJK5</accession>
<name>A0A3P5YJK5_BRACM</name>
<evidence type="ECO:0000313" key="1">
    <source>
        <dbReference type="EMBL" id="CAG7871970.1"/>
    </source>
</evidence>
<gene>
    <name evidence="2" type="ORF">BRAA06T26397Z</name>
    <name evidence="1" type="ORF">BRAPAZ1V2_A06P42100.2</name>
</gene>
<protein>
    <submittedName>
        <fullName evidence="1">Uncharacterized protein</fullName>
    </submittedName>
</protein>
<dbReference type="Gramene" id="A06p42100.2_BraZ1">
    <property type="protein sequence ID" value="A06p42100.2_BraZ1.CDS"/>
    <property type="gene ID" value="A06g42100.2_BraZ1"/>
</dbReference>
<dbReference type="EMBL" id="LS974622">
    <property type="protein sequence ID" value="CAG7871970.1"/>
    <property type="molecule type" value="Genomic_DNA"/>
</dbReference>
<evidence type="ECO:0000313" key="2">
    <source>
        <dbReference type="EMBL" id="VDC67857.1"/>
    </source>
</evidence>
<organism evidence="2">
    <name type="scientific">Brassica campestris</name>
    <name type="common">Field mustard</name>
    <dbReference type="NCBI Taxonomy" id="3711"/>
    <lineage>
        <taxon>Eukaryota</taxon>
        <taxon>Viridiplantae</taxon>
        <taxon>Streptophyta</taxon>
        <taxon>Embryophyta</taxon>
        <taxon>Tracheophyta</taxon>
        <taxon>Spermatophyta</taxon>
        <taxon>Magnoliopsida</taxon>
        <taxon>eudicotyledons</taxon>
        <taxon>Gunneridae</taxon>
        <taxon>Pentapetalae</taxon>
        <taxon>rosids</taxon>
        <taxon>malvids</taxon>
        <taxon>Brassicales</taxon>
        <taxon>Brassicaceae</taxon>
        <taxon>Brassiceae</taxon>
        <taxon>Brassica</taxon>
    </lineage>
</organism>
<dbReference type="Proteomes" id="UP000694005">
    <property type="component" value="Chromosome A06"/>
</dbReference>
<dbReference type="EMBL" id="LR031569">
    <property type="protein sequence ID" value="VDC67857.1"/>
    <property type="molecule type" value="Genomic_DNA"/>
</dbReference>
<reference evidence="2" key="1">
    <citation type="submission" date="2018-11" db="EMBL/GenBank/DDBJ databases">
        <authorList>
            <consortium name="Genoscope - CEA"/>
            <person name="William W."/>
        </authorList>
    </citation>
    <scope>NUCLEOTIDE SEQUENCE</scope>
</reference>
<proteinExistence type="predicted"/>
<sequence length="69" mass="7624">MSHIISALSFDILSEILKLKALCLHGLSGVGVCVFCVRAITPTTTLSLSLSHFIFSVTKTKHHQTYLFF</sequence>
<dbReference type="AlphaFoldDB" id="A0A3P5YJK5"/>